<dbReference type="InterPro" id="IPR036249">
    <property type="entry name" value="Thioredoxin-like_sf"/>
</dbReference>
<dbReference type="InterPro" id="IPR013766">
    <property type="entry name" value="Thioredoxin_domain"/>
</dbReference>
<dbReference type="GO" id="GO:0016209">
    <property type="term" value="F:antioxidant activity"/>
    <property type="evidence" value="ECO:0007669"/>
    <property type="project" value="InterPro"/>
</dbReference>
<evidence type="ECO:0000256" key="1">
    <source>
        <dbReference type="ARBA" id="ARBA00023284"/>
    </source>
</evidence>
<accession>A0A9J6ZVD0</accession>
<protein>
    <submittedName>
        <fullName evidence="3">TlpA family protein disulfide reductase</fullName>
    </submittedName>
</protein>
<dbReference type="InterPro" id="IPR000866">
    <property type="entry name" value="AhpC/TSA"/>
</dbReference>
<dbReference type="KEGG" id="eps:L0Y14_11305"/>
<reference evidence="3" key="1">
    <citation type="journal article" date="2022" name="Mol. Ecol. Resour.">
        <title>The complete and closed genome of the facultative generalist Candidatus Endoriftia persephone from deep-sea hydrothermal vents.</title>
        <authorList>
            <person name="de Oliveira A.L."/>
            <person name="Srivastava A."/>
            <person name="Espada-Hinojosa S."/>
            <person name="Bright M."/>
        </authorList>
    </citation>
    <scope>NUCLEOTIDE SEQUENCE</scope>
    <source>
        <strain evidence="3">Tica-EPR-9o50.N</strain>
    </source>
</reference>
<dbReference type="PROSITE" id="PS00194">
    <property type="entry name" value="THIOREDOXIN_1"/>
    <property type="match status" value="1"/>
</dbReference>
<dbReference type="PANTHER" id="PTHR42852">
    <property type="entry name" value="THIOL:DISULFIDE INTERCHANGE PROTEIN DSBE"/>
    <property type="match status" value="1"/>
</dbReference>
<dbReference type="Gene3D" id="3.40.30.10">
    <property type="entry name" value="Glutaredoxin"/>
    <property type="match status" value="1"/>
</dbReference>
<dbReference type="PANTHER" id="PTHR42852:SF13">
    <property type="entry name" value="PROTEIN DIPZ"/>
    <property type="match status" value="1"/>
</dbReference>
<dbReference type="PROSITE" id="PS51352">
    <property type="entry name" value="THIOREDOXIN_2"/>
    <property type="match status" value="1"/>
</dbReference>
<organism evidence="3 4">
    <name type="scientific">Candidatus Endoriftia persephonae</name>
    <dbReference type="NCBI Taxonomy" id="393765"/>
    <lineage>
        <taxon>Bacteria</taxon>
        <taxon>Pseudomonadati</taxon>
        <taxon>Pseudomonadota</taxon>
        <taxon>Gammaproteobacteria</taxon>
        <taxon>Chromatiales</taxon>
        <taxon>Sedimenticolaceae</taxon>
        <taxon>Candidatus Endoriftia</taxon>
    </lineage>
</organism>
<keyword evidence="4" id="KW-1185">Reference proteome</keyword>
<evidence type="ECO:0000313" key="3">
    <source>
        <dbReference type="EMBL" id="USF86721.1"/>
    </source>
</evidence>
<dbReference type="Proteomes" id="UP001056649">
    <property type="component" value="Chromosome"/>
</dbReference>
<sequence length="178" mass="20313">MRELQQILRPSSSRSLLLALLLWGCGLGLAAAPGQPPQIPDERYQDLQGNWHNLREWQGKVVILNFWATWCAPCQYEIKDFVRYQASYGDAGLQIIGLGMDEARRLKNVKRSLEINYPVLQADPKNTRELLASWGNRRGTIPYSVIFDRQGRVVRAHMGIIDDQLFGRLILPLLEKGD</sequence>
<proteinExistence type="predicted"/>
<gene>
    <name evidence="3" type="ORF">L0Y14_11305</name>
</gene>
<dbReference type="Pfam" id="PF00578">
    <property type="entry name" value="AhpC-TSA"/>
    <property type="match status" value="1"/>
</dbReference>
<dbReference type="InterPro" id="IPR017937">
    <property type="entry name" value="Thioredoxin_CS"/>
</dbReference>
<dbReference type="AlphaFoldDB" id="A0A9J6ZVD0"/>
<dbReference type="InterPro" id="IPR050553">
    <property type="entry name" value="Thioredoxin_ResA/DsbE_sf"/>
</dbReference>
<feature type="domain" description="Thioredoxin" evidence="2">
    <location>
        <begin position="33"/>
        <end position="175"/>
    </location>
</feature>
<dbReference type="CDD" id="cd02966">
    <property type="entry name" value="TlpA_like_family"/>
    <property type="match status" value="1"/>
</dbReference>
<dbReference type="EMBL" id="CP090569">
    <property type="protein sequence ID" value="USF86721.1"/>
    <property type="molecule type" value="Genomic_DNA"/>
</dbReference>
<dbReference type="RefSeq" id="WP_005962039.1">
    <property type="nucleotide sequence ID" value="NZ_CP090569.1"/>
</dbReference>
<evidence type="ECO:0000313" key="4">
    <source>
        <dbReference type="Proteomes" id="UP001056649"/>
    </source>
</evidence>
<dbReference type="SUPFAM" id="SSF52833">
    <property type="entry name" value="Thioredoxin-like"/>
    <property type="match status" value="1"/>
</dbReference>
<dbReference type="GO" id="GO:0015036">
    <property type="term" value="F:disulfide oxidoreductase activity"/>
    <property type="evidence" value="ECO:0007669"/>
    <property type="project" value="UniProtKB-ARBA"/>
</dbReference>
<keyword evidence="1" id="KW-0676">Redox-active center</keyword>
<name>A0A9J6ZVD0_9GAMM</name>
<evidence type="ECO:0000259" key="2">
    <source>
        <dbReference type="PROSITE" id="PS51352"/>
    </source>
</evidence>